<organism evidence="1">
    <name type="scientific">hydrothermal vent metagenome</name>
    <dbReference type="NCBI Taxonomy" id="652676"/>
    <lineage>
        <taxon>unclassified sequences</taxon>
        <taxon>metagenomes</taxon>
        <taxon>ecological metagenomes</taxon>
    </lineage>
</organism>
<dbReference type="Pfam" id="PF03548">
    <property type="entry name" value="LolA"/>
    <property type="match status" value="1"/>
</dbReference>
<dbReference type="InterPro" id="IPR029046">
    <property type="entry name" value="LolA/LolB/LppX"/>
</dbReference>
<reference evidence="1" key="1">
    <citation type="submission" date="2016-10" db="EMBL/GenBank/DDBJ databases">
        <authorList>
            <person name="de Groot N.N."/>
        </authorList>
    </citation>
    <scope>NUCLEOTIDE SEQUENCE</scope>
</reference>
<proteinExistence type="predicted"/>
<dbReference type="InterPro" id="IPR004564">
    <property type="entry name" value="OM_lipoprot_carrier_LolA-like"/>
</dbReference>
<accession>A0A1W1CGC1</accession>
<evidence type="ECO:0000313" key="1">
    <source>
        <dbReference type="EMBL" id="SFV64898.1"/>
    </source>
</evidence>
<dbReference type="PANTHER" id="PTHR35869">
    <property type="entry name" value="OUTER-MEMBRANE LIPOPROTEIN CARRIER PROTEIN"/>
    <property type="match status" value="1"/>
</dbReference>
<dbReference type="Gene3D" id="2.50.20.10">
    <property type="entry name" value="Lipoprotein localisation LolA/LolB/LppX"/>
    <property type="match status" value="1"/>
</dbReference>
<name>A0A1W1CGC1_9ZZZZ</name>
<dbReference type="PANTHER" id="PTHR35869:SF1">
    <property type="entry name" value="OUTER-MEMBRANE LIPOPROTEIN CARRIER PROTEIN"/>
    <property type="match status" value="1"/>
</dbReference>
<dbReference type="NCBIfam" id="NF000663">
    <property type="entry name" value="PRK00031.2-1"/>
    <property type="match status" value="1"/>
</dbReference>
<dbReference type="CDD" id="cd16325">
    <property type="entry name" value="LolA"/>
    <property type="match status" value="1"/>
</dbReference>
<protein>
    <submittedName>
        <fullName evidence="1">Outer membrane lipoprotein carrier protein LolA</fullName>
    </submittedName>
</protein>
<gene>
    <name evidence="1" type="ORF">MNB_SM-4-904</name>
</gene>
<dbReference type="SUPFAM" id="SSF89392">
    <property type="entry name" value="Prokaryotic lipoproteins and lipoprotein localization factors"/>
    <property type="match status" value="1"/>
</dbReference>
<dbReference type="AlphaFoldDB" id="A0A1W1CGC1"/>
<sequence>MKYIFFSAILLTLSFGDIFSMNSYEADFRQVVTNDKGNILEYSGHIKVMKPQYALWEYLQPSTKLIYINKNMATIVEPDLEQVIVKKLHNSIDFFKILKNAKKIDKNTYIAEFQSVQYTIKMIDSDLKSIEYKDQLDNTILINFSEQTVNKKMSTKEFKPCIPTEYDLIRG</sequence>
<keyword evidence="1" id="KW-0449">Lipoprotein</keyword>
<dbReference type="EMBL" id="FPHF01000081">
    <property type="protein sequence ID" value="SFV64898.1"/>
    <property type="molecule type" value="Genomic_DNA"/>
</dbReference>